<protein>
    <recommendedName>
        <fullName evidence="6 15">tRNA (guanine-N(1)-)-methyltransferase</fullName>
        <ecNumber evidence="5 15">2.1.1.228</ecNumber>
    </recommendedName>
    <alternativeName>
        <fullName evidence="12 15">M1G-methyltransferase</fullName>
    </alternativeName>
    <alternativeName>
        <fullName evidence="13 15">tRNA [GM37] methyltransferase</fullName>
    </alternativeName>
</protein>
<dbReference type="EC" id="2.1.1.228" evidence="5 15"/>
<evidence type="ECO:0000256" key="7">
    <source>
        <dbReference type="ARBA" id="ARBA00022490"/>
    </source>
</evidence>
<dbReference type="NCBIfam" id="TIGR00088">
    <property type="entry name" value="trmD"/>
    <property type="match status" value="1"/>
</dbReference>
<comment type="subunit">
    <text evidence="4 15 17">Homodimer.</text>
</comment>
<evidence type="ECO:0000256" key="11">
    <source>
        <dbReference type="ARBA" id="ARBA00022694"/>
    </source>
</evidence>
<proteinExistence type="inferred from homology"/>
<dbReference type="FunFam" id="3.40.1280.10:FF:000001">
    <property type="entry name" value="tRNA (guanine-N(1)-)-methyltransferase"/>
    <property type="match status" value="1"/>
</dbReference>
<evidence type="ECO:0000313" key="19">
    <source>
        <dbReference type="EMBL" id="OPX42530.1"/>
    </source>
</evidence>
<comment type="caution">
    <text evidence="19">The sequence shown here is derived from an EMBL/GenBank/DDBJ whole genome shotgun (WGS) entry which is preliminary data.</text>
</comment>
<evidence type="ECO:0000256" key="15">
    <source>
        <dbReference type="HAMAP-Rule" id="MF_00605"/>
    </source>
</evidence>
<comment type="function">
    <text evidence="1 15 17">Specifically methylates guanosine-37 in various tRNAs.</text>
</comment>
<dbReference type="CDD" id="cd18080">
    <property type="entry name" value="TrmD-like"/>
    <property type="match status" value="1"/>
</dbReference>
<dbReference type="Proteomes" id="UP000191554">
    <property type="component" value="Unassembled WGS sequence"/>
</dbReference>
<dbReference type="InterPro" id="IPR029028">
    <property type="entry name" value="Alpha/beta_knot_MTases"/>
</dbReference>
<evidence type="ECO:0000256" key="9">
    <source>
        <dbReference type="ARBA" id="ARBA00022679"/>
    </source>
</evidence>
<name>A0A1V4SF80_RUMHU</name>
<dbReference type="GO" id="GO:0005829">
    <property type="term" value="C:cytosol"/>
    <property type="evidence" value="ECO:0007669"/>
    <property type="project" value="TreeGrafter"/>
</dbReference>
<evidence type="ECO:0000256" key="10">
    <source>
        <dbReference type="ARBA" id="ARBA00022691"/>
    </source>
</evidence>
<dbReference type="SUPFAM" id="SSF75217">
    <property type="entry name" value="alpha/beta knot"/>
    <property type="match status" value="1"/>
</dbReference>
<evidence type="ECO:0000256" key="5">
    <source>
        <dbReference type="ARBA" id="ARBA00012807"/>
    </source>
</evidence>
<evidence type="ECO:0000256" key="3">
    <source>
        <dbReference type="ARBA" id="ARBA00007630"/>
    </source>
</evidence>
<evidence type="ECO:0000259" key="18">
    <source>
        <dbReference type="Pfam" id="PF01746"/>
    </source>
</evidence>
<dbReference type="FunFam" id="1.10.1270.20:FF:000001">
    <property type="entry name" value="tRNA (guanine-N(1)-)-methyltransferase"/>
    <property type="match status" value="1"/>
</dbReference>
<keyword evidence="20" id="KW-1185">Reference proteome</keyword>
<dbReference type="InterPro" id="IPR023148">
    <property type="entry name" value="tRNA_m1G_MeTrfase_C_sf"/>
</dbReference>
<keyword evidence="7 15" id="KW-0963">Cytoplasm</keyword>
<dbReference type="Gene3D" id="3.40.1280.10">
    <property type="match status" value="1"/>
</dbReference>
<evidence type="ECO:0000256" key="12">
    <source>
        <dbReference type="ARBA" id="ARBA00029736"/>
    </source>
</evidence>
<keyword evidence="10 15" id="KW-0949">S-adenosyl-L-methionine</keyword>
<reference evidence="19 20" key="1">
    <citation type="submission" date="2017-03" db="EMBL/GenBank/DDBJ databases">
        <title>Genome sequence of Clostridium hungatei DSM 14427.</title>
        <authorList>
            <person name="Poehlein A."/>
            <person name="Daniel R."/>
        </authorList>
    </citation>
    <scope>NUCLEOTIDE SEQUENCE [LARGE SCALE GENOMIC DNA]</scope>
    <source>
        <strain evidence="19 20">DSM 14427</strain>
    </source>
</reference>
<dbReference type="PANTHER" id="PTHR46417:SF1">
    <property type="entry name" value="TRNA (GUANINE-N(1)-)-METHYLTRANSFERASE"/>
    <property type="match status" value="1"/>
</dbReference>
<comment type="catalytic activity">
    <reaction evidence="14 15 17">
        <text>guanosine(37) in tRNA + S-adenosyl-L-methionine = N(1)-methylguanosine(37) in tRNA + S-adenosyl-L-homocysteine + H(+)</text>
        <dbReference type="Rhea" id="RHEA:36899"/>
        <dbReference type="Rhea" id="RHEA-COMP:10145"/>
        <dbReference type="Rhea" id="RHEA-COMP:10147"/>
        <dbReference type="ChEBI" id="CHEBI:15378"/>
        <dbReference type="ChEBI" id="CHEBI:57856"/>
        <dbReference type="ChEBI" id="CHEBI:59789"/>
        <dbReference type="ChEBI" id="CHEBI:73542"/>
        <dbReference type="ChEBI" id="CHEBI:74269"/>
        <dbReference type="EC" id="2.1.1.228"/>
    </reaction>
</comment>
<dbReference type="GO" id="GO:0052906">
    <property type="term" value="F:tRNA (guanine(37)-N1)-methyltransferase activity"/>
    <property type="evidence" value="ECO:0007669"/>
    <property type="project" value="UniProtKB-UniRule"/>
</dbReference>
<dbReference type="InterPro" id="IPR002649">
    <property type="entry name" value="tRNA_m1G_MeTrfase_TrmD"/>
</dbReference>
<dbReference type="InterPro" id="IPR016009">
    <property type="entry name" value="tRNA_MeTrfase_TRMD/TRM10"/>
</dbReference>
<dbReference type="AlphaFoldDB" id="A0A1V4SF80"/>
<evidence type="ECO:0000256" key="6">
    <source>
        <dbReference type="ARBA" id="ARBA00014679"/>
    </source>
</evidence>
<accession>A0A1V4SF80</accession>
<dbReference type="Pfam" id="PF01746">
    <property type="entry name" value="tRNA_m1G_MT"/>
    <property type="match status" value="1"/>
</dbReference>
<feature type="binding site" evidence="15 16">
    <location>
        <begin position="133"/>
        <end position="138"/>
    </location>
    <ligand>
        <name>S-adenosyl-L-methionine</name>
        <dbReference type="ChEBI" id="CHEBI:59789"/>
    </ligand>
</feature>
<evidence type="ECO:0000256" key="13">
    <source>
        <dbReference type="ARBA" id="ARBA00033392"/>
    </source>
</evidence>
<dbReference type="RefSeq" id="WP_080066061.1">
    <property type="nucleotide sequence ID" value="NZ_MZGX01000028.1"/>
</dbReference>
<organism evidence="19 20">
    <name type="scientific">Ruminiclostridium hungatei</name>
    <name type="common">Clostridium hungatei</name>
    <dbReference type="NCBI Taxonomy" id="48256"/>
    <lineage>
        <taxon>Bacteria</taxon>
        <taxon>Bacillati</taxon>
        <taxon>Bacillota</taxon>
        <taxon>Clostridia</taxon>
        <taxon>Eubacteriales</taxon>
        <taxon>Oscillospiraceae</taxon>
        <taxon>Ruminiclostridium</taxon>
    </lineage>
</organism>
<evidence type="ECO:0000256" key="2">
    <source>
        <dbReference type="ARBA" id="ARBA00004496"/>
    </source>
</evidence>
<dbReference type="PIRSF" id="PIRSF000386">
    <property type="entry name" value="tRNA_mtase"/>
    <property type="match status" value="1"/>
</dbReference>
<feature type="domain" description="tRNA methyltransferase TRMD/TRM10-type" evidence="18">
    <location>
        <begin position="1"/>
        <end position="225"/>
    </location>
</feature>
<evidence type="ECO:0000256" key="16">
    <source>
        <dbReference type="PIRSR" id="PIRSR000386-1"/>
    </source>
</evidence>
<evidence type="ECO:0000256" key="4">
    <source>
        <dbReference type="ARBA" id="ARBA00011738"/>
    </source>
</evidence>
<keyword evidence="8 15" id="KW-0489">Methyltransferase</keyword>
<keyword evidence="9 15" id="KW-0808">Transferase</keyword>
<comment type="subcellular location">
    <subcellularLocation>
        <location evidence="2 15 17">Cytoplasm</location>
    </subcellularLocation>
</comment>
<dbReference type="EMBL" id="MZGX01000028">
    <property type="protein sequence ID" value="OPX42530.1"/>
    <property type="molecule type" value="Genomic_DNA"/>
</dbReference>
<evidence type="ECO:0000256" key="17">
    <source>
        <dbReference type="RuleBase" id="RU003464"/>
    </source>
</evidence>
<dbReference type="PANTHER" id="PTHR46417">
    <property type="entry name" value="TRNA (GUANINE-N(1)-)-METHYLTRANSFERASE"/>
    <property type="match status" value="1"/>
</dbReference>
<dbReference type="HAMAP" id="MF_00605">
    <property type="entry name" value="TrmD"/>
    <property type="match status" value="1"/>
</dbReference>
<evidence type="ECO:0000256" key="14">
    <source>
        <dbReference type="ARBA" id="ARBA00047783"/>
    </source>
</evidence>
<dbReference type="Gene3D" id="1.10.1270.20">
    <property type="entry name" value="tRNA(m1g37)methyltransferase, domain 2"/>
    <property type="match status" value="1"/>
</dbReference>
<dbReference type="InterPro" id="IPR029026">
    <property type="entry name" value="tRNA_m1G_MTases_N"/>
</dbReference>
<dbReference type="NCBIfam" id="NF000648">
    <property type="entry name" value="PRK00026.1"/>
    <property type="match status" value="1"/>
</dbReference>
<dbReference type="GO" id="GO:0002939">
    <property type="term" value="P:tRNA N1-guanine methylation"/>
    <property type="evidence" value="ECO:0007669"/>
    <property type="project" value="TreeGrafter"/>
</dbReference>
<dbReference type="STRING" id="48256.CLHUN_36550"/>
<gene>
    <name evidence="15 19" type="primary">trmD</name>
    <name evidence="19" type="ORF">CLHUN_36550</name>
</gene>
<feature type="binding site" evidence="15 16">
    <location>
        <position position="113"/>
    </location>
    <ligand>
        <name>S-adenosyl-L-methionine</name>
        <dbReference type="ChEBI" id="CHEBI:59789"/>
    </ligand>
</feature>
<sequence length="235" mass="26718">MRFDVLTLFPETFSLVMKESIIGRAQEKGLIEVNAVNIRDYTRDKHRKVDDYPFGGGNGMVMMCQPMFDAYRAVTEGLQTKPKVIYMSPQGRVLTQKVAVELSKEEHLILLCGHYEGIDERIIEELVDEEISIGDYVLTGGELPAMVLIDCVSRLVPGVLSNEGSFSEESHFNGLLEYPQYTRPAEYEGKQVPEILLSGHHANIQKWRSARSLERTRIKRPDLYENHIKSSEGKI</sequence>
<evidence type="ECO:0000256" key="1">
    <source>
        <dbReference type="ARBA" id="ARBA00002634"/>
    </source>
</evidence>
<comment type="similarity">
    <text evidence="3 15 17">Belongs to the RNA methyltransferase TrmD family.</text>
</comment>
<dbReference type="OrthoDB" id="9807416at2"/>
<keyword evidence="11 15" id="KW-0819">tRNA processing</keyword>
<evidence type="ECO:0000313" key="20">
    <source>
        <dbReference type="Proteomes" id="UP000191554"/>
    </source>
</evidence>
<evidence type="ECO:0000256" key="8">
    <source>
        <dbReference type="ARBA" id="ARBA00022603"/>
    </source>
</evidence>